<protein>
    <submittedName>
        <fullName evidence="1">Uncharacterized protein</fullName>
    </submittedName>
</protein>
<organism evidence="1 2">
    <name type="scientific">Chaetomium tenue</name>
    <dbReference type="NCBI Taxonomy" id="1854479"/>
    <lineage>
        <taxon>Eukaryota</taxon>
        <taxon>Fungi</taxon>
        <taxon>Dikarya</taxon>
        <taxon>Ascomycota</taxon>
        <taxon>Pezizomycotina</taxon>
        <taxon>Sordariomycetes</taxon>
        <taxon>Sordariomycetidae</taxon>
        <taxon>Sordariales</taxon>
        <taxon>Chaetomiaceae</taxon>
        <taxon>Chaetomium</taxon>
    </lineage>
</organism>
<keyword evidence="2" id="KW-1185">Reference proteome</keyword>
<evidence type="ECO:0000313" key="2">
    <source>
        <dbReference type="Proteomes" id="UP000724584"/>
    </source>
</evidence>
<accession>A0ACB7P8T3</accession>
<proteinExistence type="predicted"/>
<comment type="caution">
    <text evidence="1">The sequence shown here is derived from an EMBL/GenBank/DDBJ whole genome shotgun (WGS) entry which is preliminary data.</text>
</comment>
<sequence>MATAFRVGGSVPVTPNIDFKIPPHSNASDAFDALGRAVATKKSLKEQIRDAKAITDLPLDPKQYPKIQVKMALPRHVHCAHSFVMIKLDKAFQLGRLKASSSKF</sequence>
<name>A0ACB7P8T3_9PEZI</name>
<reference evidence="1 2" key="1">
    <citation type="journal article" date="2021" name="Nat. Commun.">
        <title>Genetic determinants of endophytism in the Arabidopsis root mycobiome.</title>
        <authorList>
            <person name="Mesny F."/>
            <person name="Miyauchi S."/>
            <person name="Thiergart T."/>
            <person name="Pickel B."/>
            <person name="Atanasova L."/>
            <person name="Karlsson M."/>
            <person name="Huettel B."/>
            <person name="Barry K.W."/>
            <person name="Haridas S."/>
            <person name="Chen C."/>
            <person name="Bauer D."/>
            <person name="Andreopoulos W."/>
            <person name="Pangilinan J."/>
            <person name="LaButti K."/>
            <person name="Riley R."/>
            <person name="Lipzen A."/>
            <person name="Clum A."/>
            <person name="Drula E."/>
            <person name="Henrissat B."/>
            <person name="Kohler A."/>
            <person name="Grigoriev I.V."/>
            <person name="Martin F.M."/>
            <person name="Hacquard S."/>
        </authorList>
    </citation>
    <scope>NUCLEOTIDE SEQUENCE [LARGE SCALE GENOMIC DNA]</scope>
    <source>
        <strain evidence="1 2">MPI-SDFR-AT-0079</strain>
    </source>
</reference>
<gene>
    <name evidence="1" type="ORF">F5144DRAFT_650543</name>
</gene>
<evidence type="ECO:0000313" key="1">
    <source>
        <dbReference type="EMBL" id="KAH6632473.1"/>
    </source>
</evidence>
<dbReference type="Proteomes" id="UP000724584">
    <property type="component" value="Unassembled WGS sequence"/>
</dbReference>
<dbReference type="EMBL" id="JAGIZQ010000004">
    <property type="protein sequence ID" value="KAH6632473.1"/>
    <property type="molecule type" value="Genomic_DNA"/>
</dbReference>